<dbReference type="AlphaFoldDB" id="W4FSJ0"/>
<sequence>MRGGEPAWPEGPSGAKVGVLKGVSEGIVRGCVPEMASPCGWRGGGKGRLKSLGLELQLGWDVTVALAGAVPVRGLCWPAHIPGRWSLRRVSAGCDEPWGADYSTYGLLLDKPRKIGECPAVV</sequence>
<organism evidence="1">
    <name type="scientific">Aphanomyces astaci</name>
    <name type="common">Crayfish plague agent</name>
    <dbReference type="NCBI Taxonomy" id="112090"/>
    <lineage>
        <taxon>Eukaryota</taxon>
        <taxon>Sar</taxon>
        <taxon>Stramenopiles</taxon>
        <taxon>Oomycota</taxon>
        <taxon>Saprolegniomycetes</taxon>
        <taxon>Saprolegniales</taxon>
        <taxon>Verrucalvaceae</taxon>
        <taxon>Aphanomyces</taxon>
    </lineage>
</organism>
<dbReference type="RefSeq" id="XP_009840905.1">
    <property type="nucleotide sequence ID" value="XM_009842603.1"/>
</dbReference>
<dbReference type="VEuPathDB" id="FungiDB:H257_14711"/>
<accession>W4FSJ0</accession>
<dbReference type="EMBL" id="KI913174">
    <property type="protein sequence ID" value="ETV69578.1"/>
    <property type="molecule type" value="Genomic_DNA"/>
</dbReference>
<evidence type="ECO:0000313" key="1">
    <source>
        <dbReference type="EMBL" id="ETV69578.1"/>
    </source>
</evidence>
<gene>
    <name evidence="1" type="ORF">H257_14711</name>
</gene>
<protein>
    <submittedName>
        <fullName evidence="1">Uncharacterized protein</fullName>
    </submittedName>
</protein>
<name>W4FSJ0_APHAT</name>
<dbReference type="GeneID" id="20816707"/>
<proteinExistence type="predicted"/>
<reference evidence="1" key="1">
    <citation type="submission" date="2013-12" db="EMBL/GenBank/DDBJ databases">
        <title>The Genome Sequence of Aphanomyces astaci APO3.</title>
        <authorList>
            <consortium name="The Broad Institute Genomics Platform"/>
            <person name="Russ C."/>
            <person name="Tyler B."/>
            <person name="van West P."/>
            <person name="Dieguez-Uribeondo J."/>
            <person name="Young S.K."/>
            <person name="Zeng Q."/>
            <person name="Gargeya S."/>
            <person name="Fitzgerald M."/>
            <person name="Abouelleil A."/>
            <person name="Alvarado L."/>
            <person name="Chapman S.B."/>
            <person name="Gainer-Dewar J."/>
            <person name="Goldberg J."/>
            <person name="Griggs A."/>
            <person name="Gujja S."/>
            <person name="Hansen M."/>
            <person name="Howarth C."/>
            <person name="Imamovic A."/>
            <person name="Ireland A."/>
            <person name="Larimer J."/>
            <person name="McCowan C."/>
            <person name="Murphy C."/>
            <person name="Pearson M."/>
            <person name="Poon T.W."/>
            <person name="Priest M."/>
            <person name="Roberts A."/>
            <person name="Saif S."/>
            <person name="Shea T."/>
            <person name="Sykes S."/>
            <person name="Wortman J."/>
            <person name="Nusbaum C."/>
            <person name="Birren B."/>
        </authorList>
    </citation>
    <scope>NUCLEOTIDE SEQUENCE [LARGE SCALE GENOMIC DNA]</scope>
    <source>
        <strain evidence="1">APO3</strain>
    </source>
</reference>